<comment type="caution">
    <text evidence="1">The sequence shown here is derived from an EMBL/GenBank/DDBJ whole genome shotgun (WGS) entry which is preliminary data.</text>
</comment>
<gene>
    <name evidence="1" type="ORF">ElyMa_006003500</name>
</gene>
<evidence type="ECO:0000313" key="1">
    <source>
        <dbReference type="EMBL" id="GFR84523.1"/>
    </source>
</evidence>
<dbReference type="AlphaFoldDB" id="A0AAV4GG92"/>
<dbReference type="Proteomes" id="UP000762676">
    <property type="component" value="Unassembled WGS sequence"/>
</dbReference>
<dbReference type="EMBL" id="BMAT01012050">
    <property type="protein sequence ID" value="GFR84523.1"/>
    <property type="molecule type" value="Genomic_DNA"/>
</dbReference>
<sequence>MPQEVKSEVPVCPHPDVPVLIQSGFLSFSKPELPVLSHPEIPEFPHSEPPILPHSGSTFLFHAELLVFRHPELPGFSQVVMPLDRSSVLRNLYVKSSAVDT</sequence>
<name>A0AAV4GG92_9GAST</name>
<evidence type="ECO:0000313" key="2">
    <source>
        <dbReference type="Proteomes" id="UP000762676"/>
    </source>
</evidence>
<accession>A0AAV4GG92</accession>
<keyword evidence="2" id="KW-1185">Reference proteome</keyword>
<proteinExistence type="predicted"/>
<protein>
    <submittedName>
        <fullName evidence="1">Uncharacterized protein</fullName>
    </submittedName>
</protein>
<organism evidence="1 2">
    <name type="scientific">Elysia marginata</name>
    <dbReference type="NCBI Taxonomy" id="1093978"/>
    <lineage>
        <taxon>Eukaryota</taxon>
        <taxon>Metazoa</taxon>
        <taxon>Spiralia</taxon>
        <taxon>Lophotrochozoa</taxon>
        <taxon>Mollusca</taxon>
        <taxon>Gastropoda</taxon>
        <taxon>Heterobranchia</taxon>
        <taxon>Euthyneura</taxon>
        <taxon>Panpulmonata</taxon>
        <taxon>Sacoglossa</taxon>
        <taxon>Placobranchoidea</taxon>
        <taxon>Plakobranchidae</taxon>
        <taxon>Elysia</taxon>
    </lineage>
</organism>
<reference evidence="1 2" key="1">
    <citation type="journal article" date="2021" name="Elife">
        <title>Chloroplast acquisition without the gene transfer in kleptoplastic sea slugs, Plakobranchus ocellatus.</title>
        <authorList>
            <person name="Maeda T."/>
            <person name="Takahashi S."/>
            <person name="Yoshida T."/>
            <person name="Shimamura S."/>
            <person name="Takaki Y."/>
            <person name="Nagai Y."/>
            <person name="Toyoda A."/>
            <person name="Suzuki Y."/>
            <person name="Arimoto A."/>
            <person name="Ishii H."/>
            <person name="Satoh N."/>
            <person name="Nishiyama T."/>
            <person name="Hasebe M."/>
            <person name="Maruyama T."/>
            <person name="Minagawa J."/>
            <person name="Obokata J."/>
            <person name="Shigenobu S."/>
        </authorList>
    </citation>
    <scope>NUCLEOTIDE SEQUENCE [LARGE SCALE GENOMIC DNA]</scope>
</reference>